<dbReference type="InterPro" id="IPR017932">
    <property type="entry name" value="GATase_2_dom"/>
</dbReference>
<gene>
    <name evidence="11" type="primary">glmS</name>
    <name evidence="11" type="ORF">NCTC12410_00105</name>
</gene>
<evidence type="ECO:0000256" key="4">
    <source>
        <dbReference type="ARBA" id="ARBA00022576"/>
    </source>
</evidence>
<proteinExistence type="predicted"/>
<evidence type="ECO:0000313" key="11">
    <source>
        <dbReference type="EMBL" id="STO96296.1"/>
    </source>
</evidence>
<dbReference type="Gene3D" id="3.40.50.10490">
    <property type="entry name" value="Glucose-6-phosphate isomerase like protein, domain 1"/>
    <property type="match status" value="2"/>
</dbReference>
<dbReference type="CDD" id="cd05009">
    <property type="entry name" value="SIS_GlmS_GlmD_2"/>
    <property type="match status" value="1"/>
</dbReference>
<dbReference type="NCBIfam" id="NF001484">
    <property type="entry name" value="PRK00331.1"/>
    <property type="match status" value="1"/>
</dbReference>
<dbReference type="GO" id="GO:0097367">
    <property type="term" value="F:carbohydrate derivative binding"/>
    <property type="evidence" value="ECO:0007669"/>
    <property type="project" value="InterPro"/>
</dbReference>
<dbReference type="GO" id="GO:0005829">
    <property type="term" value="C:cytosol"/>
    <property type="evidence" value="ECO:0007669"/>
    <property type="project" value="TreeGrafter"/>
</dbReference>
<dbReference type="FunFam" id="3.40.50.10490:FF:000001">
    <property type="entry name" value="Glutamine--fructose-6-phosphate aminotransferase [isomerizing]"/>
    <property type="match status" value="1"/>
</dbReference>
<sequence length="680" mass="74772">MKKPVSVIASESSVAIHKSAKVDSSKDYSASAETMDCRDTASAVSRNDNKHATTQKVDSRDKHNHRQTSLQCAQKGANMCGIVGYIGTKEKREILLSGLKELEYRGYDSAGFAVLGEGELLGFKATGKLENLAVKTKDFSSNGFGLGIAHTRWATHGKPTEANAHPHTGECSYVVHNGIIENYKELKEALIAKGHRFVSQTDTEVIVHLFEEHLKSADNARAAWEQTAKRLKGAYATLLITKAAPDRIFYAKSGAPLLIGAPKASLEDPNVTREIFFASSDAPLIGLVDMVVYLEDGAVGDSLDFPSLEPKVALTHSKSYAQKNGFRYFMEKEIYEQEQVLLETMMGRVREDGIGLDELDPRLFEGVSEISICACGTSYHAGMVGKYLLERKAKVRTNVTLASELRYAKPILLQDELFIVISQSGETADTLEALKLAKSQGLRTLAICNVDNSSIVREADAVLLTRAGIEKGVASTKAFATQVMVLWILSVFLGVQRGLIDEKGRKSERASMIAAIAATRVDIALHERLKRLSKRYLHGHGFFFIGRDVFYPLALEGALKLKEISYLHAEGYASGEMKHGPIALVDANLFTIALMPKHLLYEKIASNVEELSARDATICAISQEEFALADDWIKIKEAHSYMEEFFSMMVALQLLALEISVRLGNDVDMPRNLAKSVTVE</sequence>
<feature type="compositionally biased region" description="Basic and acidic residues" evidence="8">
    <location>
        <begin position="47"/>
        <end position="61"/>
    </location>
</feature>
<dbReference type="GO" id="GO:0006487">
    <property type="term" value="P:protein N-linked glycosylation"/>
    <property type="evidence" value="ECO:0007669"/>
    <property type="project" value="TreeGrafter"/>
</dbReference>
<dbReference type="Proteomes" id="UP000254841">
    <property type="component" value="Unassembled WGS sequence"/>
</dbReference>
<dbReference type="NCBIfam" id="TIGR01135">
    <property type="entry name" value="glmS"/>
    <property type="match status" value="1"/>
</dbReference>
<dbReference type="PANTHER" id="PTHR10937:SF0">
    <property type="entry name" value="GLUTAMINE--FRUCTOSE-6-PHOSPHATE TRANSAMINASE (ISOMERIZING)"/>
    <property type="match status" value="1"/>
</dbReference>
<dbReference type="SUPFAM" id="SSF56235">
    <property type="entry name" value="N-terminal nucleophile aminohydrolases (Ntn hydrolases)"/>
    <property type="match status" value="1"/>
</dbReference>
<dbReference type="InterPro" id="IPR001347">
    <property type="entry name" value="SIS_dom"/>
</dbReference>
<evidence type="ECO:0000256" key="6">
    <source>
        <dbReference type="ARBA" id="ARBA00022737"/>
    </source>
</evidence>
<dbReference type="PROSITE" id="PS51278">
    <property type="entry name" value="GATASE_TYPE_2"/>
    <property type="match status" value="1"/>
</dbReference>
<dbReference type="PANTHER" id="PTHR10937">
    <property type="entry name" value="GLUCOSAMINE--FRUCTOSE-6-PHOSPHATE AMINOTRANSFERASE, ISOMERIZING"/>
    <property type="match status" value="1"/>
</dbReference>
<keyword evidence="6" id="KW-0677">Repeat</keyword>
<name>A0A377J3A6_9HELI</name>
<dbReference type="InterPro" id="IPR029055">
    <property type="entry name" value="Ntn_hydrolases_N"/>
</dbReference>
<reference evidence="11 12" key="1">
    <citation type="submission" date="2018-06" db="EMBL/GenBank/DDBJ databases">
        <authorList>
            <consortium name="Pathogen Informatics"/>
            <person name="Doyle S."/>
        </authorList>
    </citation>
    <scope>NUCLEOTIDE SEQUENCE [LARGE SCALE GENOMIC DNA]</scope>
    <source>
        <strain evidence="11 12">NCTC12410</strain>
    </source>
</reference>
<dbReference type="InterPro" id="IPR035490">
    <property type="entry name" value="GlmS/FrlB_SIS"/>
</dbReference>
<dbReference type="InterPro" id="IPR005855">
    <property type="entry name" value="GFAT"/>
</dbReference>
<comment type="catalytic activity">
    <reaction evidence="1">
        <text>D-fructose 6-phosphate + L-glutamine = D-glucosamine 6-phosphate + L-glutamate</text>
        <dbReference type="Rhea" id="RHEA:13237"/>
        <dbReference type="ChEBI" id="CHEBI:29985"/>
        <dbReference type="ChEBI" id="CHEBI:58359"/>
        <dbReference type="ChEBI" id="CHEBI:58725"/>
        <dbReference type="ChEBI" id="CHEBI:61527"/>
        <dbReference type="EC" id="2.6.1.16"/>
    </reaction>
</comment>
<feature type="domain" description="SIS" evidence="10">
    <location>
        <begin position="532"/>
        <end position="670"/>
    </location>
</feature>
<evidence type="ECO:0000256" key="3">
    <source>
        <dbReference type="ARBA" id="ARBA00016090"/>
    </source>
</evidence>
<evidence type="ECO:0000313" key="12">
    <source>
        <dbReference type="Proteomes" id="UP000254841"/>
    </source>
</evidence>
<feature type="compositionally biased region" description="Low complexity" evidence="8">
    <location>
        <begin position="1"/>
        <end position="16"/>
    </location>
</feature>
<dbReference type="CDD" id="cd05008">
    <property type="entry name" value="SIS_GlmS_GlmD_1"/>
    <property type="match status" value="1"/>
</dbReference>
<dbReference type="SUPFAM" id="SSF53697">
    <property type="entry name" value="SIS domain"/>
    <property type="match status" value="1"/>
</dbReference>
<evidence type="ECO:0000256" key="8">
    <source>
        <dbReference type="SAM" id="MobiDB-lite"/>
    </source>
</evidence>
<evidence type="ECO:0000256" key="1">
    <source>
        <dbReference type="ARBA" id="ARBA00001031"/>
    </source>
</evidence>
<evidence type="ECO:0000256" key="5">
    <source>
        <dbReference type="ARBA" id="ARBA00022679"/>
    </source>
</evidence>
<keyword evidence="7" id="KW-0315">Glutamine amidotransferase</keyword>
<evidence type="ECO:0000259" key="9">
    <source>
        <dbReference type="PROSITE" id="PS51278"/>
    </source>
</evidence>
<dbReference type="PROSITE" id="PS51464">
    <property type="entry name" value="SIS"/>
    <property type="match status" value="2"/>
</dbReference>
<keyword evidence="5 11" id="KW-0808">Transferase</keyword>
<dbReference type="InterPro" id="IPR046348">
    <property type="entry name" value="SIS_dom_sf"/>
</dbReference>
<dbReference type="InterPro" id="IPR035466">
    <property type="entry name" value="GlmS/AgaS_SIS"/>
</dbReference>
<dbReference type="GO" id="GO:0004360">
    <property type="term" value="F:glutamine-fructose-6-phosphate transaminase (isomerizing) activity"/>
    <property type="evidence" value="ECO:0007669"/>
    <property type="project" value="UniProtKB-EC"/>
</dbReference>
<organism evidence="11 12">
    <name type="scientific">Helicobacter canis</name>
    <dbReference type="NCBI Taxonomy" id="29419"/>
    <lineage>
        <taxon>Bacteria</taxon>
        <taxon>Pseudomonadati</taxon>
        <taxon>Campylobacterota</taxon>
        <taxon>Epsilonproteobacteria</taxon>
        <taxon>Campylobacterales</taxon>
        <taxon>Helicobacteraceae</taxon>
        <taxon>Helicobacter</taxon>
    </lineage>
</organism>
<dbReference type="GO" id="GO:0006047">
    <property type="term" value="P:UDP-N-acetylglucosamine metabolic process"/>
    <property type="evidence" value="ECO:0007669"/>
    <property type="project" value="TreeGrafter"/>
</dbReference>
<evidence type="ECO:0000256" key="7">
    <source>
        <dbReference type="ARBA" id="ARBA00022962"/>
    </source>
</evidence>
<dbReference type="InterPro" id="IPR047084">
    <property type="entry name" value="GFAT_N"/>
</dbReference>
<protein>
    <recommendedName>
        <fullName evidence="3">Glutamine--fructose-6-phosphate aminotransferase [isomerizing]</fullName>
        <ecNumber evidence="2">2.6.1.16</ecNumber>
    </recommendedName>
</protein>
<dbReference type="EC" id="2.6.1.16" evidence="2"/>
<evidence type="ECO:0000259" key="10">
    <source>
        <dbReference type="PROSITE" id="PS51464"/>
    </source>
</evidence>
<feature type="region of interest" description="Disordered" evidence="8">
    <location>
        <begin position="1"/>
        <end position="67"/>
    </location>
</feature>
<dbReference type="Gene3D" id="3.60.20.10">
    <property type="entry name" value="Glutamine Phosphoribosylpyrophosphate, subunit 1, domain 1"/>
    <property type="match status" value="1"/>
</dbReference>
<dbReference type="EMBL" id="UGHV01000001">
    <property type="protein sequence ID" value="STO96296.1"/>
    <property type="molecule type" value="Genomic_DNA"/>
</dbReference>
<dbReference type="CDD" id="cd00714">
    <property type="entry name" value="GFAT"/>
    <property type="match status" value="1"/>
</dbReference>
<accession>A0A377J3A6</accession>
<dbReference type="GO" id="GO:0006002">
    <property type="term" value="P:fructose 6-phosphate metabolic process"/>
    <property type="evidence" value="ECO:0007669"/>
    <property type="project" value="TreeGrafter"/>
</dbReference>
<evidence type="ECO:0000256" key="2">
    <source>
        <dbReference type="ARBA" id="ARBA00012916"/>
    </source>
</evidence>
<dbReference type="AlphaFoldDB" id="A0A377J3A6"/>
<keyword evidence="4 11" id="KW-0032">Aminotransferase</keyword>
<dbReference type="Pfam" id="PF13522">
    <property type="entry name" value="GATase_6"/>
    <property type="match status" value="1"/>
</dbReference>
<feature type="domain" description="Glutamine amidotransferase type-2" evidence="9">
    <location>
        <begin position="80"/>
        <end position="305"/>
    </location>
</feature>
<feature type="domain" description="SIS" evidence="10">
    <location>
        <begin position="359"/>
        <end position="499"/>
    </location>
</feature>
<dbReference type="Pfam" id="PF01380">
    <property type="entry name" value="SIS"/>
    <property type="match status" value="2"/>
</dbReference>